<dbReference type="AlphaFoldDB" id="A0A0N1IUM9"/>
<dbReference type="Proteomes" id="UP000037729">
    <property type="component" value="Unassembled WGS sequence"/>
</dbReference>
<keyword evidence="2" id="KW-1185">Reference proteome</keyword>
<dbReference type="EMBL" id="LIUF01000003">
    <property type="protein sequence ID" value="KOX93190.1"/>
    <property type="molecule type" value="Genomic_DNA"/>
</dbReference>
<reference evidence="1 2" key="1">
    <citation type="submission" date="2015-08" db="EMBL/GenBank/DDBJ databases">
        <title>Genomes of Isolates from Cabo Rojo, PR.</title>
        <authorList>
            <person name="Sanchez-Nieves R.L."/>
            <person name="Montalvo-Rodriguez R."/>
        </authorList>
    </citation>
    <scope>NUCLEOTIDE SEQUENCE [LARGE SCALE GENOMIC DNA]</scope>
    <source>
        <strain evidence="1 2">SL3</strain>
    </source>
</reference>
<protein>
    <submittedName>
        <fullName evidence="1">Uncharacterized protein</fullName>
    </submittedName>
</protein>
<evidence type="ECO:0000313" key="2">
    <source>
        <dbReference type="Proteomes" id="UP000037729"/>
    </source>
</evidence>
<comment type="caution">
    <text evidence="1">The sequence shown here is derived from an EMBL/GenBank/DDBJ whole genome shotgun (WGS) entry which is preliminary data.</text>
</comment>
<name>A0A0N1IUM9_9EURY</name>
<dbReference type="PATRIC" id="fig|1705562.3.peg.631"/>
<gene>
    <name evidence="1" type="ORF">AMS69_12185</name>
</gene>
<proteinExistence type="predicted"/>
<accession>A0A0N1IUM9</accession>
<evidence type="ECO:0000313" key="1">
    <source>
        <dbReference type="EMBL" id="KOX93190.1"/>
    </source>
</evidence>
<sequence>MIMALTYAGKIPVDELCDAFEDPDHKLNDWLDEHGIDASEEAEEAAKEMSKNLEDAADSADYAVEVGQDVVDEIEDTIEGGLDDIGDIINMGQNFVI</sequence>
<organism evidence="1 2">
    <name type="scientific">Haloarcula rubripromontorii</name>
    <dbReference type="NCBI Taxonomy" id="1705562"/>
    <lineage>
        <taxon>Archaea</taxon>
        <taxon>Methanobacteriati</taxon>
        <taxon>Methanobacteriota</taxon>
        <taxon>Stenosarchaea group</taxon>
        <taxon>Halobacteria</taxon>
        <taxon>Halobacteriales</taxon>
        <taxon>Haloarculaceae</taxon>
        <taxon>Haloarcula</taxon>
    </lineage>
</organism>